<sequence>MFQNCRGAAPSARAEKTHVPLTAISEPQKIILRRRLCYEIFLTIGGSIRSRGRTANEATLKVLHVHLKVSDECRRGASGCWVPPGLSKPHPSLAVSGNSPRFEMEAIGQHAPTPIFTRKRERTTNNPRAPMHAKWPRAARIATVTSAVGTAHSFRSCLASWLRAFVACCPSEENGMKKFWAASKESFEGFIFFQMLNRIKH</sequence>
<keyword evidence="2" id="KW-1185">Reference proteome</keyword>
<proteinExistence type="predicted"/>
<evidence type="ECO:0000313" key="2">
    <source>
        <dbReference type="Proteomes" id="UP000724584"/>
    </source>
</evidence>
<accession>A0ACB7PM66</accession>
<name>A0ACB7PM66_9PEZI</name>
<dbReference type="EMBL" id="JAGIZQ010000002">
    <property type="protein sequence ID" value="KAH6641154.1"/>
    <property type="molecule type" value="Genomic_DNA"/>
</dbReference>
<gene>
    <name evidence="1" type="ORF">F5144DRAFT_124252</name>
</gene>
<organism evidence="1 2">
    <name type="scientific">Chaetomium tenue</name>
    <dbReference type="NCBI Taxonomy" id="1854479"/>
    <lineage>
        <taxon>Eukaryota</taxon>
        <taxon>Fungi</taxon>
        <taxon>Dikarya</taxon>
        <taxon>Ascomycota</taxon>
        <taxon>Pezizomycotina</taxon>
        <taxon>Sordariomycetes</taxon>
        <taxon>Sordariomycetidae</taxon>
        <taxon>Sordariales</taxon>
        <taxon>Chaetomiaceae</taxon>
        <taxon>Chaetomium</taxon>
    </lineage>
</organism>
<reference evidence="1 2" key="1">
    <citation type="journal article" date="2021" name="Nat. Commun.">
        <title>Genetic determinants of endophytism in the Arabidopsis root mycobiome.</title>
        <authorList>
            <person name="Mesny F."/>
            <person name="Miyauchi S."/>
            <person name="Thiergart T."/>
            <person name="Pickel B."/>
            <person name="Atanasova L."/>
            <person name="Karlsson M."/>
            <person name="Huettel B."/>
            <person name="Barry K.W."/>
            <person name="Haridas S."/>
            <person name="Chen C."/>
            <person name="Bauer D."/>
            <person name="Andreopoulos W."/>
            <person name="Pangilinan J."/>
            <person name="LaButti K."/>
            <person name="Riley R."/>
            <person name="Lipzen A."/>
            <person name="Clum A."/>
            <person name="Drula E."/>
            <person name="Henrissat B."/>
            <person name="Kohler A."/>
            <person name="Grigoriev I.V."/>
            <person name="Martin F.M."/>
            <person name="Hacquard S."/>
        </authorList>
    </citation>
    <scope>NUCLEOTIDE SEQUENCE [LARGE SCALE GENOMIC DNA]</scope>
    <source>
        <strain evidence="1 2">MPI-SDFR-AT-0079</strain>
    </source>
</reference>
<dbReference type="Proteomes" id="UP000724584">
    <property type="component" value="Unassembled WGS sequence"/>
</dbReference>
<evidence type="ECO:0000313" key="1">
    <source>
        <dbReference type="EMBL" id="KAH6641154.1"/>
    </source>
</evidence>
<comment type="caution">
    <text evidence="1">The sequence shown here is derived from an EMBL/GenBank/DDBJ whole genome shotgun (WGS) entry which is preliminary data.</text>
</comment>
<protein>
    <submittedName>
        <fullName evidence="1">Uncharacterized protein</fullName>
    </submittedName>
</protein>